<dbReference type="InterPro" id="IPR015854">
    <property type="entry name" value="ABC_transpr_LolD-like"/>
</dbReference>
<gene>
    <name evidence="4" type="ORF">DFP89_11937</name>
</gene>
<name>A0A368YLT9_9RHOB</name>
<dbReference type="InterPro" id="IPR027417">
    <property type="entry name" value="P-loop_NTPase"/>
</dbReference>
<evidence type="ECO:0000256" key="2">
    <source>
        <dbReference type="ARBA" id="ARBA00022840"/>
    </source>
</evidence>
<dbReference type="InterPro" id="IPR017871">
    <property type="entry name" value="ABC_transporter-like_CS"/>
</dbReference>
<evidence type="ECO:0000256" key="1">
    <source>
        <dbReference type="ARBA" id="ARBA00022741"/>
    </source>
</evidence>
<sequence length="222" mass="23391">MSLSLSARDLTVRSGARVLLSLERLDLPAGSLTGIRGASGAGKSTALHAMAGLLAASGSLIWGETDLARLSQPARTRFRGQHMGMIFQDFLLFEEMTARENALVSAAFRPDRAALAARADALMQRLGIAALADRRAELLSGGERQRVAVARALAHDPAILLADEPTASLDRAAADALIADLAALARDEGRTVVIVSHDAHVWAAMDRVLTLDDGHLCGDSHG</sequence>
<dbReference type="SMART" id="SM00382">
    <property type="entry name" value="AAA"/>
    <property type="match status" value="1"/>
</dbReference>
<keyword evidence="1" id="KW-0547">Nucleotide-binding</keyword>
<dbReference type="PROSITE" id="PS00211">
    <property type="entry name" value="ABC_TRANSPORTER_1"/>
    <property type="match status" value="1"/>
</dbReference>
<dbReference type="SUPFAM" id="SSF52540">
    <property type="entry name" value="P-loop containing nucleoside triphosphate hydrolases"/>
    <property type="match status" value="1"/>
</dbReference>
<keyword evidence="2 4" id="KW-0067">ATP-binding</keyword>
<dbReference type="GO" id="GO:0005524">
    <property type="term" value="F:ATP binding"/>
    <property type="evidence" value="ECO:0007669"/>
    <property type="project" value="UniProtKB-KW"/>
</dbReference>
<comment type="caution">
    <text evidence="4">The sequence shown here is derived from an EMBL/GenBank/DDBJ whole genome shotgun (WGS) entry which is preliminary data.</text>
</comment>
<dbReference type="OrthoDB" id="9787227at2"/>
<evidence type="ECO:0000259" key="3">
    <source>
        <dbReference type="PROSITE" id="PS50893"/>
    </source>
</evidence>
<dbReference type="PANTHER" id="PTHR24220:SF86">
    <property type="entry name" value="ABC TRANSPORTER ABCH.1"/>
    <property type="match status" value="1"/>
</dbReference>
<dbReference type="PANTHER" id="PTHR24220">
    <property type="entry name" value="IMPORT ATP-BINDING PROTEIN"/>
    <property type="match status" value="1"/>
</dbReference>
<dbReference type="GO" id="GO:0005886">
    <property type="term" value="C:plasma membrane"/>
    <property type="evidence" value="ECO:0007669"/>
    <property type="project" value="TreeGrafter"/>
</dbReference>
<reference evidence="4 5" key="1">
    <citation type="submission" date="2018-07" db="EMBL/GenBank/DDBJ databases">
        <title>Genomic Encyclopedia of Type Strains, Phase III (KMG-III): the genomes of soil and plant-associated and newly described type strains.</title>
        <authorList>
            <person name="Whitman W."/>
        </authorList>
    </citation>
    <scope>NUCLEOTIDE SEQUENCE [LARGE SCALE GENOMIC DNA]</scope>
    <source>
        <strain evidence="4 5">CECT 8525</strain>
    </source>
</reference>
<evidence type="ECO:0000313" key="5">
    <source>
        <dbReference type="Proteomes" id="UP000253345"/>
    </source>
</evidence>
<dbReference type="Proteomes" id="UP000253345">
    <property type="component" value="Unassembled WGS sequence"/>
</dbReference>
<dbReference type="InterPro" id="IPR003439">
    <property type="entry name" value="ABC_transporter-like_ATP-bd"/>
</dbReference>
<proteinExistence type="predicted"/>
<dbReference type="RefSeq" id="WP_114350196.1">
    <property type="nucleotide sequence ID" value="NZ_QPJL01000019.1"/>
</dbReference>
<dbReference type="AlphaFoldDB" id="A0A368YLT9"/>
<dbReference type="EMBL" id="QPJL01000019">
    <property type="protein sequence ID" value="RCW80478.1"/>
    <property type="molecule type" value="Genomic_DNA"/>
</dbReference>
<dbReference type="Pfam" id="PF00005">
    <property type="entry name" value="ABC_tran"/>
    <property type="match status" value="1"/>
</dbReference>
<dbReference type="PROSITE" id="PS50893">
    <property type="entry name" value="ABC_TRANSPORTER_2"/>
    <property type="match status" value="1"/>
</dbReference>
<dbReference type="InterPro" id="IPR003593">
    <property type="entry name" value="AAA+_ATPase"/>
</dbReference>
<dbReference type="GO" id="GO:0016887">
    <property type="term" value="F:ATP hydrolysis activity"/>
    <property type="evidence" value="ECO:0007669"/>
    <property type="project" value="InterPro"/>
</dbReference>
<accession>A0A368YLT9</accession>
<feature type="domain" description="ABC transporter" evidence="3">
    <location>
        <begin position="5"/>
        <end position="222"/>
    </location>
</feature>
<dbReference type="GO" id="GO:0022857">
    <property type="term" value="F:transmembrane transporter activity"/>
    <property type="evidence" value="ECO:0007669"/>
    <property type="project" value="TreeGrafter"/>
</dbReference>
<organism evidence="4 5">
    <name type="scientific">Paracoccus lutimaris</name>
    <dbReference type="NCBI Taxonomy" id="1490030"/>
    <lineage>
        <taxon>Bacteria</taxon>
        <taxon>Pseudomonadati</taxon>
        <taxon>Pseudomonadota</taxon>
        <taxon>Alphaproteobacteria</taxon>
        <taxon>Rhodobacterales</taxon>
        <taxon>Paracoccaceae</taxon>
        <taxon>Paracoccus</taxon>
    </lineage>
</organism>
<protein>
    <submittedName>
        <fullName evidence="4">Putative ABC transport system ATP-binding protein</fullName>
    </submittedName>
</protein>
<dbReference type="Gene3D" id="3.40.50.300">
    <property type="entry name" value="P-loop containing nucleotide triphosphate hydrolases"/>
    <property type="match status" value="1"/>
</dbReference>
<evidence type="ECO:0000313" key="4">
    <source>
        <dbReference type="EMBL" id="RCW80478.1"/>
    </source>
</evidence>
<keyword evidence="5" id="KW-1185">Reference proteome</keyword>